<protein>
    <submittedName>
        <fullName evidence="7">Immune-associated nucleotide-binding protein 9</fullName>
    </submittedName>
</protein>
<evidence type="ECO:0000313" key="8">
    <source>
        <dbReference type="Proteomes" id="UP000735302"/>
    </source>
</evidence>
<feature type="coiled-coil region" evidence="4">
    <location>
        <begin position="258"/>
        <end position="397"/>
    </location>
</feature>
<keyword evidence="4" id="KW-0175">Coiled coil</keyword>
<dbReference type="AlphaFoldDB" id="A0AAV3ZEG2"/>
<evidence type="ECO:0000259" key="6">
    <source>
        <dbReference type="PROSITE" id="PS51720"/>
    </source>
</evidence>
<keyword evidence="2" id="KW-0547">Nucleotide-binding</keyword>
<organism evidence="7 8">
    <name type="scientific">Plakobranchus ocellatus</name>
    <dbReference type="NCBI Taxonomy" id="259542"/>
    <lineage>
        <taxon>Eukaryota</taxon>
        <taxon>Metazoa</taxon>
        <taxon>Spiralia</taxon>
        <taxon>Lophotrochozoa</taxon>
        <taxon>Mollusca</taxon>
        <taxon>Gastropoda</taxon>
        <taxon>Heterobranchia</taxon>
        <taxon>Euthyneura</taxon>
        <taxon>Panpulmonata</taxon>
        <taxon>Sacoglossa</taxon>
        <taxon>Placobranchoidea</taxon>
        <taxon>Plakobranchidae</taxon>
        <taxon>Plakobranchus</taxon>
    </lineage>
</organism>
<accession>A0AAV3ZEG2</accession>
<dbReference type="EMBL" id="BLXT01002394">
    <property type="protein sequence ID" value="GFN93994.1"/>
    <property type="molecule type" value="Genomic_DNA"/>
</dbReference>
<sequence length="470" mass="53631">MDCGKDLALLLLGKTGAGKSATGNSILGFKAFPSVAKIESVTTESKKEVTELDDGRRLHVVDTPGLGDTRASEADGEKLFMDGIKDAIAMNPGGYHALLLVLRFGSRMTQEDVDTIAYLKSVFGETFVQKHCIIIMTYGDYFRAMLEDGEIEGSFEEWCKQQDGFFKEMYNEVNGRVLLFENRRKPDVQAQQRQQLVSMVYQLMVGGRRYTSDKFYKAQKARNSILLKNKIDEVQEEIGIIVSFIQKVKEKQSTDYKIDALEARVDRIRDLLDDISQENSKRGQEKKFIDRLQEAERENERLRARLAEHAQTLHEKKSELEKAEREIECLHAQLAEHAQTLHEKKSGLEKAEREIERLRAQLAEGAQTLDEKINDRLEKAERKIEGLRAQLAEYAHDQGQSRKVLDQPQTKSMHLEILKKNEQERSTLSLKINILAKSFKTVQSETDHYPLSLADDQSKSEPCTELSQSE</sequence>
<dbReference type="InterPro" id="IPR027417">
    <property type="entry name" value="P-loop_NTPase"/>
</dbReference>
<dbReference type="Gene3D" id="3.40.50.300">
    <property type="entry name" value="P-loop containing nucleotide triphosphate hydrolases"/>
    <property type="match status" value="1"/>
</dbReference>
<keyword evidence="3" id="KW-0342">GTP-binding</keyword>
<dbReference type="FunFam" id="3.40.50.300:FF:000840">
    <property type="entry name" value="Immune-associated nucleotide-binding protein 9"/>
    <property type="match status" value="1"/>
</dbReference>
<dbReference type="InterPro" id="IPR006703">
    <property type="entry name" value="G_AIG1"/>
</dbReference>
<keyword evidence="8" id="KW-1185">Reference proteome</keyword>
<feature type="domain" description="AIG1-type G" evidence="6">
    <location>
        <begin position="4"/>
        <end position="219"/>
    </location>
</feature>
<evidence type="ECO:0000256" key="1">
    <source>
        <dbReference type="ARBA" id="ARBA00008535"/>
    </source>
</evidence>
<dbReference type="InterPro" id="IPR045058">
    <property type="entry name" value="GIMA/IAN/Toc"/>
</dbReference>
<dbReference type="SUPFAM" id="SSF52540">
    <property type="entry name" value="P-loop containing nucleoside triphosphate hydrolases"/>
    <property type="match status" value="1"/>
</dbReference>
<proteinExistence type="inferred from homology"/>
<dbReference type="PROSITE" id="PS51720">
    <property type="entry name" value="G_AIG1"/>
    <property type="match status" value="1"/>
</dbReference>
<comment type="caution">
    <text evidence="7">The sequence shown here is derived from an EMBL/GenBank/DDBJ whole genome shotgun (WGS) entry which is preliminary data.</text>
</comment>
<evidence type="ECO:0000256" key="4">
    <source>
        <dbReference type="SAM" id="Coils"/>
    </source>
</evidence>
<evidence type="ECO:0000256" key="3">
    <source>
        <dbReference type="ARBA" id="ARBA00023134"/>
    </source>
</evidence>
<dbReference type="PANTHER" id="PTHR10903:SF184">
    <property type="entry name" value="GTP-BINDING PROTEIN A"/>
    <property type="match status" value="1"/>
</dbReference>
<evidence type="ECO:0000256" key="2">
    <source>
        <dbReference type="ARBA" id="ARBA00022741"/>
    </source>
</evidence>
<gene>
    <name evidence="7" type="ORF">PoB_002050000</name>
</gene>
<feature type="region of interest" description="Disordered" evidence="5">
    <location>
        <begin position="448"/>
        <end position="470"/>
    </location>
</feature>
<dbReference type="GO" id="GO:0005525">
    <property type="term" value="F:GTP binding"/>
    <property type="evidence" value="ECO:0007669"/>
    <property type="project" value="UniProtKB-KW"/>
</dbReference>
<evidence type="ECO:0000313" key="7">
    <source>
        <dbReference type="EMBL" id="GFN93994.1"/>
    </source>
</evidence>
<dbReference type="PANTHER" id="PTHR10903">
    <property type="entry name" value="GTPASE, IMAP FAMILY MEMBER-RELATED"/>
    <property type="match status" value="1"/>
</dbReference>
<comment type="similarity">
    <text evidence="1">Belongs to the TRAFAC class TrmE-Era-EngA-EngB-Septin-like GTPase superfamily. AIG1/Toc34/Toc159-like paraseptin GTPase family. IAN subfamily.</text>
</comment>
<dbReference type="Pfam" id="PF04548">
    <property type="entry name" value="AIG1"/>
    <property type="match status" value="1"/>
</dbReference>
<evidence type="ECO:0000256" key="5">
    <source>
        <dbReference type="SAM" id="MobiDB-lite"/>
    </source>
</evidence>
<reference evidence="7 8" key="1">
    <citation type="journal article" date="2021" name="Elife">
        <title>Chloroplast acquisition without the gene transfer in kleptoplastic sea slugs, Plakobranchus ocellatus.</title>
        <authorList>
            <person name="Maeda T."/>
            <person name="Takahashi S."/>
            <person name="Yoshida T."/>
            <person name="Shimamura S."/>
            <person name="Takaki Y."/>
            <person name="Nagai Y."/>
            <person name="Toyoda A."/>
            <person name="Suzuki Y."/>
            <person name="Arimoto A."/>
            <person name="Ishii H."/>
            <person name="Satoh N."/>
            <person name="Nishiyama T."/>
            <person name="Hasebe M."/>
            <person name="Maruyama T."/>
            <person name="Minagawa J."/>
            <person name="Obokata J."/>
            <person name="Shigenobu S."/>
        </authorList>
    </citation>
    <scope>NUCLEOTIDE SEQUENCE [LARGE SCALE GENOMIC DNA]</scope>
</reference>
<dbReference type="Proteomes" id="UP000735302">
    <property type="component" value="Unassembled WGS sequence"/>
</dbReference>
<name>A0AAV3ZEG2_9GAST</name>